<dbReference type="Pfam" id="PF12833">
    <property type="entry name" value="HTH_18"/>
    <property type="match status" value="1"/>
</dbReference>
<dbReference type="InterPro" id="IPR053142">
    <property type="entry name" value="PchR_regulatory_protein"/>
</dbReference>
<organism evidence="5 6">
    <name type="scientific">Sporolactobacillus shoreicorticis</name>
    <dbReference type="NCBI Taxonomy" id="1923877"/>
    <lineage>
        <taxon>Bacteria</taxon>
        <taxon>Bacillati</taxon>
        <taxon>Bacillota</taxon>
        <taxon>Bacilli</taxon>
        <taxon>Bacillales</taxon>
        <taxon>Sporolactobacillaceae</taxon>
        <taxon>Sporolactobacillus</taxon>
    </lineage>
</organism>
<dbReference type="PANTHER" id="PTHR47893:SF1">
    <property type="entry name" value="REGULATORY PROTEIN PCHR"/>
    <property type="match status" value="1"/>
</dbReference>
<sequence>MNLENSFYLGRNVSRVACDRVCSVYRLHADTGEGLMTVYEVFPGVNLLFSDFQIEHCMSYFKTQVPVFCIDHCQEGRLEWEVRGNGCLYMEAGDLQLNARAQHEGRYQFPLHAYRGLTVSICTEKASESLRNILDGFAVDFNALRAKFCQDKQPFIIRAGRRIEHIFSELYAVPDEIKIPFFKVKVMEMLLLLSAWEFPSKVEERSYFDRLQVKKIKAIMKLMTRNPEHHYTLEALSDRFQMPVTSMTKCFKGVFGMSIHAYMKQYRMKAAAVKLHKTKDSVTSIALQSGYGNASKFSAAFKSIMGTTPSDYRKSVVQME</sequence>
<feature type="domain" description="HTH araC/xylS-type" evidence="4">
    <location>
        <begin position="217"/>
        <end position="315"/>
    </location>
</feature>
<evidence type="ECO:0000313" key="5">
    <source>
        <dbReference type="EMBL" id="MFD2693663.1"/>
    </source>
</evidence>
<dbReference type="SMART" id="SM00342">
    <property type="entry name" value="HTH_ARAC"/>
    <property type="match status" value="1"/>
</dbReference>
<dbReference type="PROSITE" id="PS01124">
    <property type="entry name" value="HTH_ARAC_FAMILY_2"/>
    <property type="match status" value="1"/>
</dbReference>
<keyword evidence="1" id="KW-0805">Transcription regulation</keyword>
<dbReference type="PROSITE" id="PS00041">
    <property type="entry name" value="HTH_ARAC_FAMILY_1"/>
    <property type="match status" value="1"/>
</dbReference>
<dbReference type="InterPro" id="IPR018060">
    <property type="entry name" value="HTH_AraC"/>
</dbReference>
<evidence type="ECO:0000256" key="1">
    <source>
        <dbReference type="ARBA" id="ARBA00023015"/>
    </source>
</evidence>
<dbReference type="PANTHER" id="PTHR47893">
    <property type="entry name" value="REGULATORY PROTEIN PCHR"/>
    <property type="match status" value="1"/>
</dbReference>
<dbReference type="RefSeq" id="WP_253062374.1">
    <property type="nucleotide sequence ID" value="NZ_JAMXWM010000013.1"/>
</dbReference>
<dbReference type="Proteomes" id="UP001597399">
    <property type="component" value="Unassembled WGS sequence"/>
</dbReference>
<dbReference type="Gene3D" id="1.10.10.60">
    <property type="entry name" value="Homeodomain-like"/>
    <property type="match status" value="1"/>
</dbReference>
<proteinExistence type="predicted"/>
<keyword evidence="6" id="KW-1185">Reference proteome</keyword>
<gene>
    <name evidence="5" type="ORF">ACFSUE_08500</name>
</gene>
<evidence type="ECO:0000256" key="2">
    <source>
        <dbReference type="ARBA" id="ARBA00023125"/>
    </source>
</evidence>
<dbReference type="InterPro" id="IPR020449">
    <property type="entry name" value="Tscrpt_reg_AraC-type_HTH"/>
</dbReference>
<evidence type="ECO:0000313" key="6">
    <source>
        <dbReference type="Proteomes" id="UP001597399"/>
    </source>
</evidence>
<reference evidence="6" key="1">
    <citation type="journal article" date="2019" name="Int. J. Syst. Evol. Microbiol.">
        <title>The Global Catalogue of Microorganisms (GCM) 10K type strain sequencing project: providing services to taxonomists for standard genome sequencing and annotation.</title>
        <authorList>
            <consortium name="The Broad Institute Genomics Platform"/>
            <consortium name="The Broad Institute Genome Sequencing Center for Infectious Disease"/>
            <person name="Wu L."/>
            <person name="Ma J."/>
        </authorList>
    </citation>
    <scope>NUCLEOTIDE SEQUENCE [LARGE SCALE GENOMIC DNA]</scope>
    <source>
        <strain evidence="6">TISTR 2466</strain>
    </source>
</reference>
<protein>
    <submittedName>
        <fullName evidence="5">Helix-turn-helix domain-containing protein</fullName>
    </submittedName>
</protein>
<keyword evidence="3" id="KW-0804">Transcription</keyword>
<evidence type="ECO:0000259" key="4">
    <source>
        <dbReference type="PROSITE" id="PS01124"/>
    </source>
</evidence>
<comment type="caution">
    <text evidence="5">The sequence shown here is derived from an EMBL/GenBank/DDBJ whole genome shotgun (WGS) entry which is preliminary data.</text>
</comment>
<dbReference type="SUPFAM" id="SSF46689">
    <property type="entry name" value="Homeodomain-like"/>
    <property type="match status" value="2"/>
</dbReference>
<evidence type="ECO:0000256" key="3">
    <source>
        <dbReference type="ARBA" id="ARBA00023163"/>
    </source>
</evidence>
<dbReference type="InterPro" id="IPR009057">
    <property type="entry name" value="Homeodomain-like_sf"/>
</dbReference>
<dbReference type="EMBL" id="JBHUMQ010000018">
    <property type="protein sequence ID" value="MFD2693663.1"/>
    <property type="molecule type" value="Genomic_DNA"/>
</dbReference>
<dbReference type="PRINTS" id="PR00032">
    <property type="entry name" value="HTHARAC"/>
</dbReference>
<accession>A0ABW5S2B1</accession>
<keyword evidence="2" id="KW-0238">DNA-binding</keyword>
<dbReference type="InterPro" id="IPR018062">
    <property type="entry name" value="HTH_AraC-typ_CS"/>
</dbReference>
<name>A0ABW5S2B1_9BACL</name>